<protein>
    <submittedName>
        <fullName evidence="2">P450-derived glycosyltransferase activator</fullName>
    </submittedName>
</protein>
<dbReference type="Proteomes" id="UP000248333">
    <property type="component" value="Unassembled WGS sequence"/>
</dbReference>
<reference evidence="2 3" key="1">
    <citation type="submission" date="2018-03" db="EMBL/GenBank/DDBJ databases">
        <title>Bioinformatic expansion and discovery of thiopeptide antibiotics.</title>
        <authorList>
            <person name="Schwalen C.J."/>
            <person name="Hudson G.A."/>
            <person name="Mitchell D.A."/>
        </authorList>
    </citation>
    <scope>NUCLEOTIDE SEQUENCE [LARGE SCALE GENOMIC DNA]</scope>
    <source>
        <strain evidence="2 3">NRRL 8041</strain>
    </source>
</reference>
<dbReference type="InterPro" id="IPR001128">
    <property type="entry name" value="Cyt_P450"/>
</dbReference>
<proteinExistence type="inferred from homology"/>
<sequence length="413" mass="43643">MTKHQIDPRQVTESDLARHLLAARGIQWMRGNRGDPYALILRSQGIDPHRLFPALRGAPALRQSEPDVWVTADHATGAAALAHPSLVMRDAAAERRRKRVFSIDSRTSLKYVLSVDGGLLSAERADRARLAAVAAPLIGPDVVRAHLDAAGAAFAAALPAAGPFDLMTSFARPVTLTVLADLLGVPGDRRDEFAAACATAGYALDAHLCPPTLDMTRRLVASYDALHALLSELVKERAAEPADAVAAHLLIAVAGAEVVPNLICSAVLSLLAHPEQWRALCADPGRAEAAVEETLRFEPPIRIESRIAAAPVELGGQAVPKGDQVVVLVDGANRDPSVFTDPDRFDITRPPAGHLSTSPGTNAGFVAAPAGLLAAEALRRLAAAAPGLRQGGDVVRRMRSPVVRSIARCPVEF</sequence>
<dbReference type="GO" id="GO:0020037">
    <property type="term" value="F:heme binding"/>
    <property type="evidence" value="ECO:0007669"/>
    <property type="project" value="InterPro"/>
</dbReference>
<organism evidence="2 3">
    <name type="scientific">Micromonospora arborensis</name>
    <dbReference type="NCBI Taxonomy" id="2116518"/>
    <lineage>
        <taxon>Bacteria</taxon>
        <taxon>Bacillati</taxon>
        <taxon>Actinomycetota</taxon>
        <taxon>Actinomycetes</taxon>
        <taxon>Micromonosporales</taxon>
        <taxon>Micromonosporaceae</taxon>
        <taxon>Micromonospora</taxon>
    </lineage>
</organism>
<name>A0A318NEG4_9ACTN</name>
<dbReference type="Gene3D" id="1.10.630.10">
    <property type="entry name" value="Cytochrome P450"/>
    <property type="match status" value="1"/>
</dbReference>
<dbReference type="GO" id="GO:0016705">
    <property type="term" value="F:oxidoreductase activity, acting on paired donors, with incorporation or reduction of molecular oxygen"/>
    <property type="evidence" value="ECO:0007669"/>
    <property type="project" value="InterPro"/>
</dbReference>
<keyword evidence="2" id="KW-0808">Transferase</keyword>
<dbReference type="GO" id="GO:0005506">
    <property type="term" value="F:iron ion binding"/>
    <property type="evidence" value="ECO:0007669"/>
    <property type="project" value="InterPro"/>
</dbReference>
<evidence type="ECO:0000313" key="2">
    <source>
        <dbReference type="EMBL" id="PYC63458.1"/>
    </source>
</evidence>
<dbReference type="AlphaFoldDB" id="A0A318NEG4"/>
<evidence type="ECO:0000256" key="1">
    <source>
        <dbReference type="ARBA" id="ARBA00010617"/>
    </source>
</evidence>
<dbReference type="GO" id="GO:0004497">
    <property type="term" value="F:monooxygenase activity"/>
    <property type="evidence" value="ECO:0007669"/>
    <property type="project" value="InterPro"/>
</dbReference>
<keyword evidence="3" id="KW-1185">Reference proteome</keyword>
<dbReference type="Pfam" id="PF00067">
    <property type="entry name" value="p450"/>
    <property type="match status" value="1"/>
</dbReference>
<dbReference type="PRINTS" id="PR00359">
    <property type="entry name" value="BP450"/>
</dbReference>
<comment type="caution">
    <text evidence="2">The sequence shown here is derived from an EMBL/GenBank/DDBJ whole genome shotgun (WGS) entry which is preliminary data.</text>
</comment>
<dbReference type="SUPFAM" id="SSF48264">
    <property type="entry name" value="Cytochrome P450"/>
    <property type="match status" value="1"/>
</dbReference>
<dbReference type="NCBIfam" id="TIGR04515">
    <property type="entry name" value="P450_rel_GT_act"/>
    <property type="match status" value="1"/>
</dbReference>
<dbReference type="GO" id="GO:0016740">
    <property type="term" value="F:transferase activity"/>
    <property type="evidence" value="ECO:0007669"/>
    <property type="project" value="UniProtKB-KW"/>
</dbReference>
<dbReference type="InterPro" id="IPR036396">
    <property type="entry name" value="Cyt_P450_sf"/>
</dbReference>
<dbReference type="InterPro" id="IPR002397">
    <property type="entry name" value="Cyt_P450_B"/>
</dbReference>
<comment type="similarity">
    <text evidence="1">Belongs to the cytochrome P450 family.</text>
</comment>
<dbReference type="RefSeq" id="WP_110568496.1">
    <property type="nucleotide sequence ID" value="NZ_PYBV01000062.1"/>
</dbReference>
<dbReference type="PANTHER" id="PTHR46696:SF1">
    <property type="entry name" value="CYTOCHROME P450 YJIB-RELATED"/>
    <property type="match status" value="1"/>
</dbReference>
<gene>
    <name evidence="2" type="ORF">C7C45_31980</name>
</gene>
<dbReference type="PANTHER" id="PTHR46696">
    <property type="entry name" value="P450, PUTATIVE (EUROFUNG)-RELATED"/>
    <property type="match status" value="1"/>
</dbReference>
<dbReference type="EMBL" id="PYBV01000062">
    <property type="protein sequence ID" value="PYC63458.1"/>
    <property type="molecule type" value="Genomic_DNA"/>
</dbReference>
<accession>A0A318NEG4</accession>
<dbReference type="InterPro" id="IPR030958">
    <property type="entry name" value="P450-rel_GT_act"/>
</dbReference>
<dbReference type="OrthoDB" id="3687467at2"/>
<evidence type="ECO:0000313" key="3">
    <source>
        <dbReference type="Proteomes" id="UP000248333"/>
    </source>
</evidence>
<dbReference type="CDD" id="cd11036">
    <property type="entry name" value="AknT-like"/>
    <property type="match status" value="1"/>
</dbReference>